<reference evidence="1 2" key="3">
    <citation type="journal article" date="2022" name="Microbiol. Spectr.">
        <title>Folding features and dynamics of 3D genome architecture in plant fungal pathogens.</title>
        <authorList>
            <person name="Xia C."/>
        </authorList>
    </citation>
    <scope>NUCLEOTIDE SEQUENCE [LARGE SCALE GENOMIC DNA]</scope>
    <source>
        <strain evidence="1 2">93-210</strain>
    </source>
</reference>
<name>A0ACC0E7H5_9BASI</name>
<organism evidence="1 2">
    <name type="scientific">Puccinia striiformis f. sp. tritici</name>
    <dbReference type="NCBI Taxonomy" id="168172"/>
    <lineage>
        <taxon>Eukaryota</taxon>
        <taxon>Fungi</taxon>
        <taxon>Dikarya</taxon>
        <taxon>Basidiomycota</taxon>
        <taxon>Pucciniomycotina</taxon>
        <taxon>Pucciniomycetes</taxon>
        <taxon>Pucciniales</taxon>
        <taxon>Pucciniaceae</taxon>
        <taxon>Puccinia</taxon>
    </lineage>
</organism>
<accession>A0ACC0E7H5</accession>
<reference evidence="2" key="1">
    <citation type="journal article" date="2018" name="BMC Genomics">
        <title>Genomic insights into host adaptation between the wheat stripe rust pathogen (Puccinia striiformis f. sp. tritici) and the barley stripe rust pathogen (Puccinia striiformis f. sp. hordei).</title>
        <authorList>
            <person name="Xia C."/>
            <person name="Wang M."/>
            <person name="Yin C."/>
            <person name="Cornejo O.E."/>
            <person name="Hulbert S.H."/>
            <person name="Chen X."/>
        </authorList>
    </citation>
    <scope>NUCLEOTIDE SEQUENCE [LARGE SCALE GENOMIC DNA]</scope>
    <source>
        <strain evidence="2">93-210</strain>
    </source>
</reference>
<evidence type="ECO:0000313" key="2">
    <source>
        <dbReference type="Proteomes" id="UP001060170"/>
    </source>
</evidence>
<proteinExistence type="predicted"/>
<comment type="caution">
    <text evidence="1">The sequence shown here is derived from an EMBL/GenBank/DDBJ whole genome shotgun (WGS) entry which is preliminary data.</text>
</comment>
<reference evidence="2" key="2">
    <citation type="journal article" date="2018" name="Mol. Plant Microbe Interact.">
        <title>Genome sequence resources for the wheat stripe rust pathogen (Puccinia striiformis f. sp. tritici) and the barley stripe rust pathogen (Puccinia striiformis f. sp. hordei).</title>
        <authorList>
            <person name="Xia C."/>
            <person name="Wang M."/>
            <person name="Yin C."/>
            <person name="Cornejo O.E."/>
            <person name="Hulbert S.H."/>
            <person name="Chen X."/>
        </authorList>
    </citation>
    <scope>NUCLEOTIDE SEQUENCE [LARGE SCALE GENOMIC DNA]</scope>
    <source>
        <strain evidence="2">93-210</strain>
    </source>
</reference>
<protein>
    <submittedName>
        <fullName evidence="1">Uncharacterized protein</fullName>
    </submittedName>
</protein>
<dbReference type="EMBL" id="CM045873">
    <property type="protein sequence ID" value="KAI7947413.1"/>
    <property type="molecule type" value="Genomic_DNA"/>
</dbReference>
<keyword evidence="2" id="KW-1185">Reference proteome</keyword>
<evidence type="ECO:0000313" key="1">
    <source>
        <dbReference type="EMBL" id="KAI7947413.1"/>
    </source>
</evidence>
<sequence length="614" mass="68468">MKVNKRIGKLKQWTGEKLGGQQKTELSEDFQSLEQDVELRKLGVEKMYSVSKEYSKHLTKKSEAEGTDTGRVIPIEGLGLVLSNHGDEFGSDSSFGEALVSFGKAHQQMATATSNYTENLNSTWLTSLEKSIAQMSEYTNQRKKLDSRRLTYDAMLAKVQKSKKEKRDLEDDLRLAKNRYEETSEEVQERAIAIQDSEADQMLALTKLLEIQSIWIDDQKRILDDLKRNWVDPSAFKSAGSGRKKTAHTFGAEPAPTVSKTLIKSKGASSVNRRSRSHYSDDERDEEESREEEEAEEEESYEEREPDISLSSSTRRQPRPAVTAPAKPRQTPSRRASLIKEKSNTTPNSTGNTPTRYGGVRIPGMPPVPGTASIQSDESNSPTLDNRHRSNGSIPPKRQSSNSNLRRPPSTVGSTGKWMKAKWAYNATESDELEFEIGDRVRVTNEINGEWFVGKNEATGKTGMFPSAYCVPEDTPSEHPRYLTPDVHDTFADPDEHYPDDQADQQTEEEEEEDESENAILRPHRPAGNLRPPISANGALRTGSYNGRPSSSTSTIGKRAPPPPPSRRSTTTSTSSKPPPPPHPPSSFSQPEQDNQPEAFGSVSELKKRLGMFK</sequence>
<gene>
    <name evidence="1" type="ORF">MJO28_009321</name>
</gene>
<dbReference type="Proteomes" id="UP001060170">
    <property type="component" value="Chromosome 9"/>
</dbReference>